<dbReference type="PANTHER" id="PTHR46623:SF6">
    <property type="entry name" value="ALPHA_BETA-HYDROLASES SUPERFAMILY PROTEIN"/>
    <property type="match status" value="1"/>
</dbReference>
<organism evidence="2">
    <name type="scientific">Methanobacterium formicicum</name>
    <dbReference type="NCBI Taxonomy" id="2162"/>
    <lineage>
        <taxon>Archaea</taxon>
        <taxon>Methanobacteriati</taxon>
        <taxon>Methanobacteriota</taxon>
        <taxon>Methanomada group</taxon>
        <taxon>Methanobacteria</taxon>
        <taxon>Methanobacteriales</taxon>
        <taxon>Methanobacteriaceae</taxon>
        <taxon>Methanobacterium</taxon>
    </lineage>
</organism>
<evidence type="ECO:0000313" key="2">
    <source>
        <dbReference type="EMBL" id="CEA14567.1"/>
    </source>
</evidence>
<sequence length="193" mass="21635">MANIVIFHSVLGLRRGIIEAAEMLEDKGHNVLTPDLYNGETFDDMEQALQKFEEIGIAEMVSRTISSVKDFPSETVYAGFSNGGTSAELLAGTKPGAKGCILFHAALPLNMIGIERWPSSVPVQVHYAAKDPWKNQQFIDEFSKSIHQSGASYEYFEYPVTGHLFTDPDSQDYNRKSSELLWQRAIQFLQDIK</sequence>
<dbReference type="InterPro" id="IPR051049">
    <property type="entry name" value="Dienelactone_hydrolase-like"/>
</dbReference>
<dbReference type="InterPro" id="IPR029058">
    <property type="entry name" value="AB_hydrolase_fold"/>
</dbReference>
<dbReference type="RefSeq" id="WP_048073580.1">
    <property type="nucleotide sequence ID" value="NZ_JARVXG010000023.1"/>
</dbReference>
<dbReference type="Gene3D" id="3.40.50.1820">
    <property type="entry name" value="alpha/beta hydrolase"/>
    <property type="match status" value="1"/>
</dbReference>
<gene>
    <name evidence="2" type="ORF">DSM1535_2247</name>
</gene>
<proteinExistence type="predicted"/>
<evidence type="ECO:0000259" key="1">
    <source>
        <dbReference type="Pfam" id="PF01738"/>
    </source>
</evidence>
<dbReference type="InterPro" id="IPR002925">
    <property type="entry name" value="Dienelactn_hydro"/>
</dbReference>
<dbReference type="PANTHER" id="PTHR46623">
    <property type="entry name" value="CARBOXYMETHYLENEBUTENOLIDASE-RELATED"/>
    <property type="match status" value="1"/>
</dbReference>
<dbReference type="AlphaFoldDB" id="A0A090IAU2"/>
<reference evidence="2" key="1">
    <citation type="submission" date="2014-08" db="EMBL/GenBank/DDBJ databases">
        <authorList>
            <person name="Wibberg D."/>
        </authorList>
    </citation>
    <scope>NUCLEOTIDE SEQUENCE</scope>
</reference>
<feature type="domain" description="Dienelactone hydrolase" evidence="1">
    <location>
        <begin position="4"/>
        <end position="191"/>
    </location>
</feature>
<dbReference type="PATRIC" id="fig|2162.9.peg.2320"/>
<protein>
    <recommendedName>
        <fullName evidence="1">Dienelactone hydrolase domain-containing protein</fullName>
    </recommendedName>
</protein>
<dbReference type="EMBL" id="LN515531">
    <property type="protein sequence ID" value="CEA14567.1"/>
    <property type="molecule type" value="Genomic_DNA"/>
</dbReference>
<dbReference type="Pfam" id="PF01738">
    <property type="entry name" value="DLH"/>
    <property type="match status" value="1"/>
</dbReference>
<dbReference type="KEGG" id="mfi:DSM1535_2247"/>
<dbReference type="GO" id="GO:0016787">
    <property type="term" value="F:hydrolase activity"/>
    <property type="evidence" value="ECO:0007669"/>
    <property type="project" value="InterPro"/>
</dbReference>
<name>A0A090IAU2_METFO</name>
<dbReference type="SUPFAM" id="SSF53474">
    <property type="entry name" value="alpha/beta-Hydrolases"/>
    <property type="match status" value="1"/>
</dbReference>
<accession>A0A090IAU2</accession>